<feature type="compositionally biased region" description="Basic and acidic residues" evidence="1">
    <location>
        <begin position="65"/>
        <end position="79"/>
    </location>
</feature>
<sequence length="87" mass="10079">MPVIVTLNLNDNLATSTQRRTTNWHNYSHTLQHIPIPIIKIDSNQDAEHALHNITNIMLEALDKSSKRNFDHPGKKDPQRNQSHHQK</sequence>
<evidence type="ECO:0000256" key="1">
    <source>
        <dbReference type="SAM" id="MobiDB-lite"/>
    </source>
</evidence>
<gene>
    <name evidence="2" type="ORF">CEXT_69181</name>
</gene>
<evidence type="ECO:0000313" key="2">
    <source>
        <dbReference type="EMBL" id="GIY48682.1"/>
    </source>
</evidence>
<accession>A0AAV4TTR1</accession>
<protein>
    <submittedName>
        <fullName evidence="2">Uncharacterized protein</fullName>
    </submittedName>
</protein>
<dbReference type="Proteomes" id="UP001054945">
    <property type="component" value="Unassembled WGS sequence"/>
</dbReference>
<evidence type="ECO:0000313" key="3">
    <source>
        <dbReference type="Proteomes" id="UP001054945"/>
    </source>
</evidence>
<keyword evidence="3" id="KW-1185">Reference proteome</keyword>
<comment type="caution">
    <text evidence="2">The sequence shown here is derived from an EMBL/GenBank/DDBJ whole genome shotgun (WGS) entry which is preliminary data.</text>
</comment>
<name>A0AAV4TTR1_CAEEX</name>
<dbReference type="AlphaFoldDB" id="A0AAV4TTR1"/>
<proteinExistence type="predicted"/>
<feature type="region of interest" description="Disordered" evidence="1">
    <location>
        <begin position="65"/>
        <end position="87"/>
    </location>
</feature>
<reference evidence="2 3" key="1">
    <citation type="submission" date="2021-06" db="EMBL/GenBank/DDBJ databases">
        <title>Caerostris extrusa draft genome.</title>
        <authorList>
            <person name="Kono N."/>
            <person name="Arakawa K."/>
        </authorList>
    </citation>
    <scope>NUCLEOTIDE SEQUENCE [LARGE SCALE GENOMIC DNA]</scope>
</reference>
<dbReference type="EMBL" id="BPLR01011741">
    <property type="protein sequence ID" value="GIY48682.1"/>
    <property type="molecule type" value="Genomic_DNA"/>
</dbReference>
<organism evidence="2 3">
    <name type="scientific">Caerostris extrusa</name>
    <name type="common">Bark spider</name>
    <name type="synonym">Caerostris bankana</name>
    <dbReference type="NCBI Taxonomy" id="172846"/>
    <lineage>
        <taxon>Eukaryota</taxon>
        <taxon>Metazoa</taxon>
        <taxon>Ecdysozoa</taxon>
        <taxon>Arthropoda</taxon>
        <taxon>Chelicerata</taxon>
        <taxon>Arachnida</taxon>
        <taxon>Araneae</taxon>
        <taxon>Araneomorphae</taxon>
        <taxon>Entelegynae</taxon>
        <taxon>Araneoidea</taxon>
        <taxon>Araneidae</taxon>
        <taxon>Caerostris</taxon>
    </lineage>
</organism>